<organism evidence="2 3">
    <name type="scientific">Pseudomonas wuhanensis</name>
    <dbReference type="NCBI Taxonomy" id="2954098"/>
    <lineage>
        <taxon>Bacteria</taxon>
        <taxon>Pseudomonadati</taxon>
        <taxon>Pseudomonadota</taxon>
        <taxon>Gammaproteobacteria</taxon>
        <taxon>Pseudomonadales</taxon>
        <taxon>Pseudomonadaceae</taxon>
        <taxon>Pseudomonas</taxon>
    </lineage>
</organism>
<keyword evidence="1" id="KW-0812">Transmembrane</keyword>
<name>A0ABY9GZ29_9PSED</name>
<evidence type="ECO:0000256" key="1">
    <source>
        <dbReference type="SAM" id="Phobius"/>
    </source>
</evidence>
<feature type="transmembrane region" description="Helical" evidence="1">
    <location>
        <begin position="7"/>
        <end position="28"/>
    </location>
</feature>
<keyword evidence="3" id="KW-1185">Reference proteome</keyword>
<dbReference type="Proteomes" id="UP001230768">
    <property type="component" value="Chromosome"/>
</dbReference>
<protein>
    <recommendedName>
        <fullName evidence="4">DUF4760 domain-containing protein</fullName>
    </recommendedName>
</protein>
<gene>
    <name evidence="2" type="ORF">PSH88_12220</name>
</gene>
<dbReference type="RefSeq" id="WP_305426414.1">
    <property type="nucleotide sequence ID" value="NZ_CP117430.1"/>
</dbReference>
<dbReference type="EMBL" id="CP117430">
    <property type="protein sequence ID" value="WLI20751.1"/>
    <property type="molecule type" value="Genomic_DNA"/>
</dbReference>
<keyword evidence="1" id="KW-1133">Transmembrane helix</keyword>
<evidence type="ECO:0000313" key="2">
    <source>
        <dbReference type="EMBL" id="WLI20751.1"/>
    </source>
</evidence>
<feature type="transmembrane region" description="Helical" evidence="1">
    <location>
        <begin position="48"/>
        <end position="70"/>
    </location>
</feature>
<keyword evidence="1" id="KW-0472">Membrane</keyword>
<evidence type="ECO:0008006" key="4">
    <source>
        <dbReference type="Google" id="ProtNLM"/>
    </source>
</evidence>
<evidence type="ECO:0000313" key="3">
    <source>
        <dbReference type="Proteomes" id="UP001230768"/>
    </source>
</evidence>
<sequence>MDSKRVWVTTGLSILSVATVITATPWILTFRDNAWSENPASWGVFGDYIGGTLATILAAFSFLGLMYNVWLQGQAMQSDRELRDDEIYNKQAITCLERAFNRVYREGSSIPIRDRTAWLDCARFLLSADKLYDKIKSDGFKVMYESEREYWRWKFADLFEPVEDFEVSQQPSYFDGPIPDEKIDHSSIYVIYSFSTWQKDQPDILEKVMSDGGDLNMVSKKYRGAREFLSRSARFQQRVIER</sequence>
<proteinExistence type="predicted"/>
<reference evidence="2 3" key="1">
    <citation type="submission" date="2023-02" db="EMBL/GenBank/DDBJ databases">
        <title>Evolution of Hrp T3SS in non-pathogenic Pseudomonas fluorescens.</title>
        <authorList>
            <person name="Liao K."/>
            <person name="Wei H."/>
            <person name="Gu Y."/>
        </authorList>
    </citation>
    <scope>NUCLEOTIDE SEQUENCE [LARGE SCALE GENOMIC DNA]</scope>
    <source>
        <strain evidence="2 3">FP607</strain>
    </source>
</reference>
<accession>A0ABY9GZ29</accession>